<feature type="region of interest" description="Disordered" evidence="1">
    <location>
        <begin position="33"/>
        <end position="52"/>
    </location>
</feature>
<evidence type="ECO:0000313" key="4">
    <source>
        <dbReference type="Proteomes" id="UP001597176"/>
    </source>
</evidence>
<protein>
    <submittedName>
        <fullName evidence="3">Uncharacterized protein</fullName>
    </submittedName>
</protein>
<dbReference type="Proteomes" id="UP001597176">
    <property type="component" value="Unassembled WGS sequence"/>
</dbReference>
<feature type="compositionally biased region" description="Low complexity" evidence="1">
    <location>
        <begin position="33"/>
        <end position="44"/>
    </location>
</feature>
<feature type="signal peptide" evidence="2">
    <location>
        <begin position="1"/>
        <end position="25"/>
    </location>
</feature>
<evidence type="ECO:0000256" key="2">
    <source>
        <dbReference type="SAM" id="SignalP"/>
    </source>
</evidence>
<sequence>MRFRFLLAVAITAPIALSFVNPAFAKDPAAASSTAPAAAAKEPTVSQSAARERQKKCGAEWRALSVADKAAQGPKWPQYFSKCVKRLKEIKA</sequence>
<keyword evidence="2" id="KW-0732">Signal</keyword>
<name>A0ABW3X094_9HYPH</name>
<dbReference type="RefSeq" id="WP_238204765.1">
    <property type="nucleotide sequence ID" value="NZ_JBHTND010000022.1"/>
</dbReference>
<feature type="chain" id="PRO_5045497536" evidence="2">
    <location>
        <begin position="26"/>
        <end position="92"/>
    </location>
</feature>
<comment type="caution">
    <text evidence="3">The sequence shown here is derived from an EMBL/GenBank/DDBJ whole genome shotgun (WGS) entry which is preliminary data.</text>
</comment>
<proteinExistence type="predicted"/>
<reference evidence="4" key="1">
    <citation type="journal article" date="2019" name="Int. J. Syst. Evol. Microbiol.">
        <title>The Global Catalogue of Microorganisms (GCM) 10K type strain sequencing project: providing services to taxonomists for standard genome sequencing and annotation.</title>
        <authorList>
            <consortium name="The Broad Institute Genomics Platform"/>
            <consortium name="The Broad Institute Genome Sequencing Center for Infectious Disease"/>
            <person name="Wu L."/>
            <person name="Ma J."/>
        </authorList>
    </citation>
    <scope>NUCLEOTIDE SEQUENCE [LARGE SCALE GENOMIC DNA]</scope>
    <source>
        <strain evidence="4">CCUG 56108</strain>
    </source>
</reference>
<dbReference type="EMBL" id="JBHTND010000022">
    <property type="protein sequence ID" value="MFD1303029.1"/>
    <property type="molecule type" value="Genomic_DNA"/>
</dbReference>
<evidence type="ECO:0000313" key="3">
    <source>
        <dbReference type="EMBL" id="MFD1303029.1"/>
    </source>
</evidence>
<keyword evidence="4" id="KW-1185">Reference proteome</keyword>
<organism evidence="3 4">
    <name type="scientific">Methylobacterium marchantiae</name>
    <dbReference type="NCBI Taxonomy" id="600331"/>
    <lineage>
        <taxon>Bacteria</taxon>
        <taxon>Pseudomonadati</taxon>
        <taxon>Pseudomonadota</taxon>
        <taxon>Alphaproteobacteria</taxon>
        <taxon>Hyphomicrobiales</taxon>
        <taxon>Methylobacteriaceae</taxon>
        <taxon>Methylobacterium</taxon>
    </lineage>
</organism>
<evidence type="ECO:0000256" key="1">
    <source>
        <dbReference type="SAM" id="MobiDB-lite"/>
    </source>
</evidence>
<accession>A0ABW3X094</accession>
<gene>
    <name evidence="3" type="ORF">ACFQ4G_15755</name>
</gene>